<keyword evidence="2" id="KW-1185">Reference proteome</keyword>
<proteinExistence type="predicted"/>
<name>A0ABT4IBP0_9ACTO</name>
<accession>A0ABT4IBP0</accession>
<dbReference type="EMBL" id="JAPTMY010000041">
    <property type="protein sequence ID" value="MCZ0859164.1"/>
    <property type="molecule type" value="Genomic_DNA"/>
</dbReference>
<dbReference type="Proteomes" id="UP001072034">
    <property type="component" value="Unassembled WGS sequence"/>
</dbReference>
<sequence length="63" mass="6998">MFYNELKVSYQKRLPAAERQIQKPVARALSYALKNFLPGELTGTATSRRSTAMNTPGIAGVRK</sequence>
<evidence type="ECO:0000313" key="2">
    <source>
        <dbReference type="Proteomes" id="UP001072034"/>
    </source>
</evidence>
<protein>
    <recommendedName>
        <fullName evidence="3">Transposase</fullName>
    </recommendedName>
</protein>
<comment type="caution">
    <text evidence="1">The sequence shown here is derived from an EMBL/GenBank/DDBJ whole genome shotgun (WGS) entry which is preliminary data.</text>
</comment>
<gene>
    <name evidence="1" type="ORF">OHJ16_14060</name>
</gene>
<evidence type="ECO:0008006" key="3">
    <source>
        <dbReference type="Google" id="ProtNLM"/>
    </source>
</evidence>
<reference evidence="1" key="1">
    <citation type="submission" date="2022-10" db="EMBL/GenBank/DDBJ databases">
        <title>Genome sequence of Actinomyces israelii ATCC 10048.</title>
        <authorList>
            <person name="Watt R.M."/>
            <person name="Tong W.M."/>
        </authorList>
    </citation>
    <scope>NUCLEOTIDE SEQUENCE</scope>
    <source>
        <strain evidence="1">ATCC 10048</strain>
    </source>
</reference>
<evidence type="ECO:0000313" key="1">
    <source>
        <dbReference type="EMBL" id="MCZ0859164.1"/>
    </source>
</evidence>
<organism evidence="1 2">
    <name type="scientific">Actinomyces israelii</name>
    <dbReference type="NCBI Taxonomy" id="1659"/>
    <lineage>
        <taxon>Bacteria</taxon>
        <taxon>Bacillati</taxon>
        <taxon>Actinomycetota</taxon>
        <taxon>Actinomycetes</taxon>
        <taxon>Actinomycetales</taxon>
        <taxon>Actinomycetaceae</taxon>
        <taxon>Actinomyces</taxon>
    </lineage>
</organism>